<feature type="region of interest" description="Disordered" evidence="8">
    <location>
        <begin position="329"/>
        <end position="357"/>
    </location>
</feature>
<name>A0A7J5B978_9MICO</name>
<dbReference type="NCBIfam" id="TIGR00688">
    <property type="entry name" value="rarD"/>
    <property type="match status" value="1"/>
</dbReference>
<dbReference type="InterPro" id="IPR004626">
    <property type="entry name" value="RarD"/>
</dbReference>
<dbReference type="InterPro" id="IPR000620">
    <property type="entry name" value="EamA_dom"/>
</dbReference>
<feature type="transmembrane region" description="Helical" evidence="9">
    <location>
        <begin position="141"/>
        <end position="162"/>
    </location>
</feature>
<feature type="domain" description="EamA" evidence="10">
    <location>
        <begin position="46"/>
        <end position="185"/>
    </location>
</feature>
<accession>A0A7J5B978</accession>
<feature type="transmembrane region" description="Helical" evidence="9">
    <location>
        <begin position="77"/>
        <end position="95"/>
    </location>
</feature>
<feature type="transmembrane region" description="Helical" evidence="9">
    <location>
        <begin position="252"/>
        <end position="272"/>
    </location>
</feature>
<dbReference type="Gene3D" id="1.10.3730.20">
    <property type="match status" value="1"/>
</dbReference>
<keyword evidence="3" id="KW-0813">Transport</keyword>
<keyword evidence="6 9" id="KW-1133">Transmembrane helix</keyword>
<evidence type="ECO:0000256" key="1">
    <source>
        <dbReference type="ARBA" id="ARBA00004651"/>
    </source>
</evidence>
<dbReference type="AlphaFoldDB" id="A0A7J5B978"/>
<evidence type="ECO:0000256" key="3">
    <source>
        <dbReference type="ARBA" id="ARBA00022448"/>
    </source>
</evidence>
<feature type="transmembrane region" description="Helical" evidence="9">
    <location>
        <begin position="169"/>
        <end position="186"/>
    </location>
</feature>
<comment type="caution">
    <text evidence="11">The sequence shown here is derived from an EMBL/GenBank/DDBJ whole genome shotgun (WGS) entry which is preliminary data.</text>
</comment>
<feature type="transmembrane region" description="Helical" evidence="9">
    <location>
        <begin position="284"/>
        <end position="304"/>
    </location>
</feature>
<feature type="domain" description="EamA" evidence="10">
    <location>
        <begin position="197"/>
        <end position="322"/>
    </location>
</feature>
<keyword evidence="7 9" id="KW-0472">Membrane</keyword>
<feature type="transmembrane region" description="Helical" evidence="9">
    <location>
        <begin position="48"/>
        <end position="71"/>
    </location>
</feature>
<comment type="subcellular location">
    <subcellularLocation>
        <location evidence="1">Cell membrane</location>
        <topology evidence="1">Multi-pass membrane protein</topology>
    </subcellularLocation>
</comment>
<dbReference type="SUPFAM" id="SSF103481">
    <property type="entry name" value="Multidrug resistance efflux transporter EmrE"/>
    <property type="match status" value="2"/>
</dbReference>
<protein>
    <submittedName>
        <fullName evidence="11">EamA family transporter RarD</fullName>
    </submittedName>
</protein>
<reference evidence="11 12" key="1">
    <citation type="submission" date="2019-09" db="EMBL/GenBank/DDBJ databases">
        <title>Phylogeny of genus Pseudoclavibacter and closely related genus.</title>
        <authorList>
            <person name="Li Y."/>
        </authorList>
    </citation>
    <scope>NUCLEOTIDE SEQUENCE [LARGE SCALE GENOMIC DNA]</scope>
    <source>
        <strain evidence="11 12">KCTC 13959</strain>
    </source>
</reference>
<keyword evidence="4" id="KW-1003">Cell membrane</keyword>
<evidence type="ECO:0000259" key="10">
    <source>
        <dbReference type="Pfam" id="PF00892"/>
    </source>
</evidence>
<dbReference type="Proteomes" id="UP000433493">
    <property type="component" value="Unassembled WGS sequence"/>
</dbReference>
<dbReference type="InterPro" id="IPR037185">
    <property type="entry name" value="EmrE-like"/>
</dbReference>
<feature type="transmembrane region" description="Helical" evidence="9">
    <location>
        <begin position="115"/>
        <end position="135"/>
    </location>
</feature>
<feature type="transmembrane region" description="Helical" evidence="9">
    <location>
        <begin position="310"/>
        <end position="328"/>
    </location>
</feature>
<organism evidence="11 12">
    <name type="scientific">Gulosibacter chungangensis</name>
    <dbReference type="NCBI Taxonomy" id="979746"/>
    <lineage>
        <taxon>Bacteria</taxon>
        <taxon>Bacillati</taxon>
        <taxon>Actinomycetota</taxon>
        <taxon>Actinomycetes</taxon>
        <taxon>Micrococcales</taxon>
        <taxon>Microbacteriaceae</taxon>
        <taxon>Gulosibacter</taxon>
    </lineage>
</organism>
<dbReference type="OrthoDB" id="3250831at2"/>
<keyword evidence="12" id="KW-1185">Reference proteome</keyword>
<sequence>MPDMMMPTTAAIPVLPKESVMRAREVSAQVAKPEHASHTSPASARKGVFASIAASVAFAALFSVPGMLTGLDPFATFGWRVIAALPFLVAILFVLRQWGQMGELLGRIRRQPMQLGILAFNALLFGVQMFLFAWGPVSGNALAVSFGYFLLPLAVVALGVVFLRERLSIFGIIAVVLAAAGVTIAFVAGASVSWATFAVAVGYPAYFILRRKFELDTPSAQSLEIALLAPVSLVFVLQPGAFEGLSAHPGNWYGLIALGLLTAVGFSAYTLAQRNLPMSVFGMLGYLEPILLVVVSVLLIGEPLGLADALSYGAIALGIIALGMDGVPKRSRSKQAKRPRPRASRIARRKSAQVSRR</sequence>
<evidence type="ECO:0000256" key="5">
    <source>
        <dbReference type="ARBA" id="ARBA00022692"/>
    </source>
</evidence>
<dbReference type="Pfam" id="PF00892">
    <property type="entry name" value="EamA"/>
    <property type="match status" value="2"/>
</dbReference>
<dbReference type="GO" id="GO:0005886">
    <property type="term" value="C:plasma membrane"/>
    <property type="evidence" value="ECO:0007669"/>
    <property type="project" value="UniProtKB-SubCell"/>
</dbReference>
<gene>
    <name evidence="11" type="primary">rarD</name>
    <name evidence="11" type="ORF">F8O05_10065</name>
</gene>
<dbReference type="EMBL" id="WBKB01000006">
    <property type="protein sequence ID" value="KAB1642161.1"/>
    <property type="molecule type" value="Genomic_DNA"/>
</dbReference>
<evidence type="ECO:0000256" key="6">
    <source>
        <dbReference type="ARBA" id="ARBA00022989"/>
    </source>
</evidence>
<evidence type="ECO:0000256" key="4">
    <source>
        <dbReference type="ARBA" id="ARBA00022475"/>
    </source>
</evidence>
<evidence type="ECO:0000256" key="7">
    <source>
        <dbReference type="ARBA" id="ARBA00023136"/>
    </source>
</evidence>
<proteinExistence type="inferred from homology"/>
<comment type="similarity">
    <text evidence="2">Belongs to the EamA transporter family.</text>
</comment>
<evidence type="ECO:0000256" key="8">
    <source>
        <dbReference type="SAM" id="MobiDB-lite"/>
    </source>
</evidence>
<feature type="transmembrane region" description="Helical" evidence="9">
    <location>
        <begin position="221"/>
        <end position="240"/>
    </location>
</feature>
<keyword evidence="5 9" id="KW-0812">Transmembrane</keyword>
<evidence type="ECO:0000313" key="12">
    <source>
        <dbReference type="Proteomes" id="UP000433493"/>
    </source>
</evidence>
<feature type="transmembrane region" description="Helical" evidence="9">
    <location>
        <begin position="192"/>
        <end position="209"/>
    </location>
</feature>
<evidence type="ECO:0000256" key="2">
    <source>
        <dbReference type="ARBA" id="ARBA00007362"/>
    </source>
</evidence>
<evidence type="ECO:0000256" key="9">
    <source>
        <dbReference type="SAM" id="Phobius"/>
    </source>
</evidence>
<evidence type="ECO:0000313" key="11">
    <source>
        <dbReference type="EMBL" id="KAB1642161.1"/>
    </source>
</evidence>